<keyword evidence="1" id="KW-0808">Transferase</keyword>
<name>A0ACB8NZE6_CITSI</name>
<dbReference type="EMBL" id="CM039170">
    <property type="protein sequence ID" value="KAH9803272.1"/>
    <property type="molecule type" value="Genomic_DNA"/>
</dbReference>
<keyword evidence="1" id="KW-0548">Nucleotidyltransferase</keyword>
<sequence>MSTQEVSLEKNVRNAADFHPTIWGDHFLTCPSETIDTWTQQQHKELKEEVRRMMAYDADKPAQRLRLIDAVQRLGVAYHFEKEIDDELEKISHDRFDDNDDLFIVSLHFRLLRQRGTKMSCDVFEKFKDDNGKFKASLMNDVHGMLSLYEAAHLAIHGEDILDEAIVFTTTHLKSMVSNSQVNSTFAEEIRHSLRVPLRRAVSRLESRYFLDIYSRDDLHDKTLVNFAKLDFNILQAMHQKEASEITRWDIGHIDALPEYMKFIFKTLIGVYSEAEEELSKERRSYSIQYAIRSVGNFISFDLAF</sequence>
<protein>
    <submittedName>
        <fullName evidence="1">Reverse transcriptase domain-containing protein</fullName>
    </submittedName>
</protein>
<evidence type="ECO:0000313" key="2">
    <source>
        <dbReference type="Proteomes" id="UP000829398"/>
    </source>
</evidence>
<reference evidence="2" key="1">
    <citation type="journal article" date="2023" name="Hortic. Res.">
        <title>A chromosome-level phased genome enabling allele-level studies in sweet orange: a case study on citrus Huanglongbing tolerance.</title>
        <authorList>
            <person name="Wu B."/>
            <person name="Yu Q."/>
            <person name="Deng Z."/>
            <person name="Duan Y."/>
            <person name="Luo F."/>
            <person name="Gmitter F. Jr."/>
        </authorList>
    </citation>
    <scope>NUCLEOTIDE SEQUENCE [LARGE SCALE GENOMIC DNA]</scope>
    <source>
        <strain evidence="2">cv. Valencia</strain>
    </source>
</reference>
<organism evidence="1 2">
    <name type="scientific">Citrus sinensis</name>
    <name type="common">Sweet orange</name>
    <name type="synonym">Citrus aurantium var. sinensis</name>
    <dbReference type="NCBI Taxonomy" id="2711"/>
    <lineage>
        <taxon>Eukaryota</taxon>
        <taxon>Viridiplantae</taxon>
        <taxon>Streptophyta</taxon>
        <taxon>Embryophyta</taxon>
        <taxon>Tracheophyta</taxon>
        <taxon>Spermatophyta</taxon>
        <taxon>Magnoliopsida</taxon>
        <taxon>eudicotyledons</taxon>
        <taxon>Gunneridae</taxon>
        <taxon>Pentapetalae</taxon>
        <taxon>rosids</taxon>
        <taxon>malvids</taxon>
        <taxon>Sapindales</taxon>
        <taxon>Rutaceae</taxon>
        <taxon>Aurantioideae</taxon>
        <taxon>Citrus</taxon>
    </lineage>
</organism>
<keyword evidence="1" id="KW-0695">RNA-directed DNA polymerase</keyword>
<gene>
    <name evidence="1" type="ORF">KPL71_001699</name>
</gene>
<proteinExistence type="predicted"/>
<accession>A0ACB8NZE6</accession>
<keyword evidence="2" id="KW-1185">Reference proteome</keyword>
<evidence type="ECO:0000313" key="1">
    <source>
        <dbReference type="EMBL" id="KAH9803272.1"/>
    </source>
</evidence>
<comment type="caution">
    <text evidence="1">The sequence shown here is derived from an EMBL/GenBank/DDBJ whole genome shotgun (WGS) entry which is preliminary data.</text>
</comment>
<dbReference type="Proteomes" id="UP000829398">
    <property type="component" value="Chromosome 1"/>
</dbReference>